<dbReference type="AlphaFoldDB" id="A0AAU0MFZ2"/>
<dbReference type="Proteomes" id="UP001329313">
    <property type="component" value="Chromosome"/>
</dbReference>
<evidence type="ECO:0000256" key="1">
    <source>
        <dbReference type="SAM" id="SignalP"/>
    </source>
</evidence>
<reference evidence="2 3" key="1">
    <citation type="submission" date="2023-10" db="EMBL/GenBank/DDBJ databases">
        <title>Y20.</title>
        <authorList>
            <person name="Zhang G."/>
            <person name="Ding Y."/>
        </authorList>
    </citation>
    <scope>NUCLEOTIDE SEQUENCE [LARGE SCALE GENOMIC DNA]</scope>
    <source>
        <strain evidence="2 3">Y20</strain>
    </source>
</reference>
<feature type="chain" id="PRO_5043759388" evidence="1">
    <location>
        <begin position="26"/>
        <end position="168"/>
    </location>
</feature>
<dbReference type="GO" id="GO:0032259">
    <property type="term" value="P:methylation"/>
    <property type="evidence" value="ECO:0007669"/>
    <property type="project" value="UniProtKB-KW"/>
</dbReference>
<dbReference type="KEGG" id="mliy:RYJ27_10295"/>
<keyword evidence="1" id="KW-0732">Signal</keyword>
<dbReference type="RefSeq" id="WP_330170221.1">
    <property type="nucleotide sequence ID" value="NZ_CP137080.1"/>
</dbReference>
<evidence type="ECO:0000313" key="2">
    <source>
        <dbReference type="EMBL" id="WOQ69085.1"/>
    </source>
</evidence>
<dbReference type="GO" id="GO:0008168">
    <property type="term" value="F:methyltransferase activity"/>
    <property type="evidence" value="ECO:0007669"/>
    <property type="project" value="UniProtKB-KW"/>
</dbReference>
<protein>
    <submittedName>
        <fullName evidence="2">DNA modification methylase</fullName>
    </submittedName>
</protein>
<name>A0AAU0MFZ2_9MICO</name>
<accession>A0AAU0MFZ2</accession>
<gene>
    <name evidence="2" type="ORF">RYJ27_10295</name>
</gene>
<keyword evidence="2" id="KW-0808">Transferase</keyword>
<proteinExistence type="predicted"/>
<organism evidence="2 3">
    <name type="scientific">Microbacterium limosum</name>
    <dbReference type="NCBI Taxonomy" id="3079935"/>
    <lineage>
        <taxon>Bacteria</taxon>
        <taxon>Bacillati</taxon>
        <taxon>Actinomycetota</taxon>
        <taxon>Actinomycetes</taxon>
        <taxon>Micrococcales</taxon>
        <taxon>Microbacteriaceae</taxon>
        <taxon>Microbacterium</taxon>
    </lineage>
</organism>
<sequence length="168" mass="17203">MKSRRLAPFAVIAAVLIGTTGCNLTAPQATTIQYAPAEGVNAASGDVLVRNAVIVSDDGVDGNFLAAFVNEGSEPQVVTIEYGEGAAKTTETFRIAARSAVSLGADVPASATDGESVLADAEPILFTDIDTLPGATMPVYFQAGDAEGNLVQVPVLSSELEYLAPFAP</sequence>
<keyword evidence="2" id="KW-0489">Methyltransferase</keyword>
<keyword evidence="3" id="KW-1185">Reference proteome</keyword>
<feature type="signal peptide" evidence="1">
    <location>
        <begin position="1"/>
        <end position="25"/>
    </location>
</feature>
<dbReference type="EMBL" id="CP137080">
    <property type="protein sequence ID" value="WOQ69085.1"/>
    <property type="molecule type" value="Genomic_DNA"/>
</dbReference>
<evidence type="ECO:0000313" key="3">
    <source>
        <dbReference type="Proteomes" id="UP001329313"/>
    </source>
</evidence>